<dbReference type="EMBL" id="JBHLWN010000012">
    <property type="protein sequence ID" value="MFC0211165.1"/>
    <property type="molecule type" value="Genomic_DNA"/>
</dbReference>
<dbReference type="Proteomes" id="UP001589776">
    <property type="component" value="Unassembled WGS sequence"/>
</dbReference>
<reference evidence="1 2" key="1">
    <citation type="submission" date="2024-09" db="EMBL/GenBank/DDBJ databases">
        <authorList>
            <person name="Sun Q."/>
            <person name="Mori K."/>
        </authorList>
    </citation>
    <scope>NUCLEOTIDE SEQUENCE [LARGE SCALE GENOMIC DNA]</scope>
    <source>
        <strain evidence="1 2">CCM 7759</strain>
    </source>
</reference>
<evidence type="ECO:0000313" key="2">
    <source>
        <dbReference type="Proteomes" id="UP001589776"/>
    </source>
</evidence>
<sequence length="158" mass="17678">MAVRLETEYGVIVDKLAVCPQDAVVLILMLEGITAEEIAELTRGQIDEGTRMLSLPQRKGGIRYHPVSKICIQLLQQALQQTSYPAKLPDGSAYELKLEPSEYVIKLSLWDHVGQEAFIQDPASVRLRTVYTRLRKLTELDPKLNLPMASSTDIDLVS</sequence>
<evidence type="ECO:0008006" key="3">
    <source>
        <dbReference type="Google" id="ProtNLM"/>
    </source>
</evidence>
<protein>
    <recommendedName>
        <fullName evidence="3">Tyr recombinase domain-containing protein</fullName>
    </recommendedName>
</protein>
<dbReference type="InterPro" id="IPR011010">
    <property type="entry name" value="DNA_brk_join_enz"/>
</dbReference>
<name>A0ABV6DET7_9BACL</name>
<proteinExistence type="predicted"/>
<gene>
    <name evidence="1" type="ORF">ACFFK0_01670</name>
</gene>
<dbReference type="SUPFAM" id="SSF56349">
    <property type="entry name" value="DNA breaking-rejoining enzymes"/>
    <property type="match status" value="1"/>
</dbReference>
<evidence type="ECO:0000313" key="1">
    <source>
        <dbReference type="EMBL" id="MFC0211165.1"/>
    </source>
</evidence>
<organism evidence="1 2">
    <name type="scientific">Paenibacillus chartarius</name>
    <dbReference type="NCBI Taxonomy" id="747481"/>
    <lineage>
        <taxon>Bacteria</taxon>
        <taxon>Bacillati</taxon>
        <taxon>Bacillota</taxon>
        <taxon>Bacilli</taxon>
        <taxon>Bacillales</taxon>
        <taxon>Paenibacillaceae</taxon>
        <taxon>Paenibacillus</taxon>
    </lineage>
</organism>
<comment type="caution">
    <text evidence="1">The sequence shown here is derived from an EMBL/GenBank/DDBJ whole genome shotgun (WGS) entry which is preliminary data.</text>
</comment>
<keyword evidence="2" id="KW-1185">Reference proteome</keyword>
<accession>A0ABV6DET7</accession>
<dbReference type="RefSeq" id="WP_377468000.1">
    <property type="nucleotide sequence ID" value="NZ_JBHLWN010000012.1"/>
</dbReference>